<keyword evidence="1" id="KW-0805">Transcription regulation</keyword>
<dbReference type="eggNOG" id="COG1309">
    <property type="taxonomic scope" value="Bacteria"/>
</dbReference>
<dbReference type="Proteomes" id="UP000010798">
    <property type="component" value="Chromosome"/>
</dbReference>
<dbReference type="AlphaFoldDB" id="L0DN79"/>
<dbReference type="STRING" id="886293.Sinac_6632"/>
<dbReference type="PANTHER" id="PTHR30055">
    <property type="entry name" value="HTH-TYPE TRANSCRIPTIONAL REGULATOR RUTR"/>
    <property type="match status" value="1"/>
</dbReference>
<dbReference type="Pfam" id="PF00440">
    <property type="entry name" value="TetR_N"/>
    <property type="match status" value="1"/>
</dbReference>
<evidence type="ECO:0000256" key="4">
    <source>
        <dbReference type="PROSITE-ProRule" id="PRU00335"/>
    </source>
</evidence>
<sequence length="206" mass="23433">MRIADPEKLPRILEAATRLFAERPFQAVHMKEIADRAEVAKGTLYLHFKDKEALFRAMIAEVSAQRLDETQARIAGEPEVCEKLRILIRDAVQFSALYPHYLETLYHLDGNPAQHEDAAIRRRRERLFVLIEEILVSMDRPPVAHPDRATLALLGMMHRVMIFTPAPWPDDLADWIADQFLFGAIGTNRTIEASPGAMRAQDRAPA</sequence>
<keyword evidence="3" id="KW-0804">Transcription</keyword>
<accession>L0DN79</accession>
<dbReference type="EMBL" id="CP003364">
    <property type="protein sequence ID" value="AGA30707.1"/>
    <property type="molecule type" value="Genomic_DNA"/>
</dbReference>
<dbReference type="InterPro" id="IPR009057">
    <property type="entry name" value="Homeodomain-like_sf"/>
</dbReference>
<protein>
    <submittedName>
        <fullName evidence="6">Transcriptional regulator</fullName>
    </submittedName>
</protein>
<gene>
    <name evidence="6" type="ordered locus">Sinac_6632</name>
</gene>
<keyword evidence="7" id="KW-1185">Reference proteome</keyword>
<dbReference type="FunFam" id="1.10.10.60:FF:000141">
    <property type="entry name" value="TetR family transcriptional regulator"/>
    <property type="match status" value="1"/>
</dbReference>
<dbReference type="OrthoDB" id="268339at2"/>
<dbReference type="PRINTS" id="PR00455">
    <property type="entry name" value="HTHTETR"/>
</dbReference>
<evidence type="ECO:0000313" key="7">
    <source>
        <dbReference type="Proteomes" id="UP000010798"/>
    </source>
</evidence>
<dbReference type="HOGENOM" id="CLU_069356_12_2_0"/>
<dbReference type="InterPro" id="IPR001647">
    <property type="entry name" value="HTH_TetR"/>
</dbReference>
<evidence type="ECO:0000313" key="6">
    <source>
        <dbReference type="EMBL" id="AGA30707.1"/>
    </source>
</evidence>
<dbReference type="Gene3D" id="1.10.357.10">
    <property type="entry name" value="Tetracycline Repressor, domain 2"/>
    <property type="match status" value="1"/>
</dbReference>
<name>L0DN79_SINAD</name>
<dbReference type="GO" id="GO:0000976">
    <property type="term" value="F:transcription cis-regulatory region binding"/>
    <property type="evidence" value="ECO:0007669"/>
    <property type="project" value="TreeGrafter"/>
</dbReference>
<dbReference type="RefSeq" id="WP_015249789.1">
    <property type="nucleotide sequence ID" value="NC_019892.1"/>
</dbReference>
<feature type="DNA-binding region" description="H-T-H motif" evidence="4">
    <location>
        <begin position="29"/>
        <end position="48"/>
    </location>
</feature>
<reference evidence="6 7" key="1">
    <citation type="submission" date="2012-02" db="EMBL/GenBank/DDBJ databases">
        <title>Complete sequence of chromosome of Singulisphaera acidiphila DSM 18658.</title>
        <authorList>
            <consortium name="US DOE Joint Genome Institute (JGI-PGF)"/>
            <person name="Lucas S."/>
            <person name="Copeland A."/>
            <person name="Lapidus A."/>
            <person name="Glavina del Rio T."/>
            <person name="Dalin E."/>
            <person name="Tice H."/>
            <person name="Bruce D."/>
            <person name="Goodwin L."/>
            <person name="Pitluck S."/>
            <person name="Peters L."/>
            <person name="Ovchinnikova G."/>
            <person name="Chertkov O."/>
            <person name="Kyrpides N."/>
            <person name="Mavromatis K."/>
            <person name="Ivanova N."/>
            <person name="Brettin T."/>
            <person name="Detter J.C."/>
            <person name="Han C."/>
            <person name="Larimer F."/>
            <person name="Land M."/>
            <person name="Hauser L."/>
            <person name="Markowitz V."/>
            <person name="Cheng J.-F."/>
            <person name="Hugenholtz P."/>
            <person name="Woyke T."/>
            <person name="Wu D."/>
            <person name="Tindall B."/>
            <person name="Pomrenke H."/>
            <person name="Brambilla E."/>
            <person name="Klenk H.-P."/>
            <person name="Eisen J.A."/>
        </authorList>
    </citation>
    <scope>NUCLEOTIDE SEQUENCE [LARGE SCALE GENOMIC DNA]</scope>
    <source>
        <strain evidence="7">ATCC BAA-1392 / DSM 18658 / VKM B-2454 / MOB10</strain>
    </source>
</reference>
<evidence type="ECO:0000256" key="1">
    <source>
        <dbReference type="ARBA" id="ARBA00023015"/>
    </source>
</evidence>
<evidence type="ECO:0000256" key="3">
    <source>
        <dbReference type="ARBA" id="ARBA00023163"/>
    </source>
</evidence>
<dbReference type="GO" id="GO:0003700">
    <property type="term" value="F:DNA-binding transcription factor activity"/>
    <property type="evidence" value="ECO:0007669"/>
    <property type="project" value="TreeGrafter"/>
</dbReference>
<dbReference type="SUPFAM" id="SSF46689">
    <property type="entry name" value="Homeodomain-like"/>
    <property type="match status" value="1"/>
</dbReference>
<organism evidence="6 7">
    <name type="scientific">Singulisphaera acidiphila (strain ATCC BAA-1392 / DSM 18658 / VKM B-2454 / MOB10)</name>
    <dbReference type="NCBI Taxonomy" id="886293"/>
    <lineage>
        <taxon>Bacteria</taxon>
        <taxon>Pseudomonadati</taxon>
        <taxon>Planctomycetota</taxon>
        <taxon>Planctomycetia</taxon>
        <taxon>Isosphaerales</taxon>
        <taxon>Isosphaeraceae</taxon>
        <taxon>Singulisphaera</taxon>
    </lineage>
</organism>
<dbReference type="Gene3D" id="1.10.10.60">
    <property type="entry name" value="Homeodomain-like"/>
    <property type="match status" value="1"/>
</dbReference>
<dbReference type="PANTHER" id="PTHR30055:SF226">
    <property type="entry name" value="HTH-TYPE TRANSCRIPTIONAL REGULATOR PKSA"/>
    <property type="match status" value="1"/>
</dbReference>
<evidence type="ECO:0000259" key="5">
    <source>
        <dbReference type="PROSITE" id="PS50977"/>
    </source>
</evidence>
<proteinExistence type="predicted"/>
<keyword evidence="2 4" id="KW-0238">DNA-binding</keyword>
<dbReference type="InterPro" id="IPR050109">
    <property type="entry name" value="HTH-type_TetR-like_transc_reg"/>
</dbReference>
<feature type="domain" description="HTH tetR-type" evidence="5">
    <location>
        <begin position="6"/>
        <end position="66"/>
    </location>
</feature>
<evidence type="ECO:0000256" key="2">
    <source>
        <dbReference type="ARBA" id="ARBA00023125"/>
    </source>
</evidence>
<dbReference type="KEGG" id="saci:Sinac_6632"/>
<dbReference type="PROSITE" id="PS50977">
    <property type="entry name" value="HTH_TETR_2"/>
    <property type="match status" value="1"/>
</dbReference>